<gene>
    <name evidence="2" type="ORF">ACJEBI_13655</name>
</gene>
<keyword evidence="3" id="KW-1185">Reference proteome</keyword>
<evidence type="ECO:0000259" key="1">
    <source>
        <dbReference type="Pfam" id="PF17853"/>
    </source>
</evidence>
<proteinExistence type="predicted"/>
<name>A0ABW8RIF3_9BACI</name>
<accession>A0ABW8RIF3</accession>
<feature type="domain" description="CdaR GGDEF-like" evidence="1">
    <location>
        <begin position="3"/>
        <end position="119"/>
    </location>
</feature>
<dbReference type="Proteomes" id="UP001623041">
    <property type="component" value="Unassembled WGS sequence"/>
</dbReference>
<dbReference type="EMBL" id="JBJHQH010000009">
    <property type="protein sequence ID" value="MFK9092529.1"/>
    <property type="molecule type" value="Genomic_DNA"/>
</dbReference>
<dbReference type="Pfam" id="PF17853">
    <property type="entry name" value="GGDEF_2"/>
    <property type="match status" value="1"/>
</dbReference>
<organism evidence="2 3">
    <name type="scientific">Bacillus salipaludis</name>
    <dbReference type="NCBI Taxonomy" id="2547811"/>
    <lineage>
        <taxon>Bacteria</taxon>
        <taxon>Bacillati</taxon>
        <taxon>Bacillota</taxon>
        <taxon>Bacilli</taxon>
        <taxon>Bacillales</taxon>
        <taxon>Bacillaceae</taxon>
        <taxon>Bacillus</taxon>
    </lineage>
</organism>
<sequence length="145" mass="16700">MTKGRQLGLEPEAWWEIAIIEGKDEDVSDLIDKSNRLLLEESKTNHIKSHLHWQGSHWVLLLGSPNKEKVSSHSKRVTNYWIEKLAALLGDKNEIAIGFGNKTYLWDVQQSYLEAKRAIIFGVAMDNIKQVFSYEEIELFDLSKS</sequence>
<comment type="caution">
    <text evidence="2">The sequence shown here is derived from an EMBL/GenBank/DDBJ whole genome shotgun (WGS) entry which is preliminary data.</text>
</comment>
<dbReference type="RefSeq" id="WP_406581204.1">
    <property type="nucleotide sequence ID" value="NZ_JBJHQH010000009.1"/>
</dbReference>
<dbReference type="InterPro" id="IPR041522">
    <property type="entry name" value="CdaR_GGDEF"/>
</dbReference>
<evidence type="ECO:0000313" key="2">
    <source>
        <dbReference type="EMBL" id="MFK9092529.1"/>
    </source>
</evidence>
<evidence type="ECO:0000313" key="3">
    <source>
        <dbReference type="Proteomes" id="UP001623041"/>
    </source>
</evidence>
<reference evidence="2 3" key="1">
    <citation type="submission" date="2024-11" db="EMBL/GenBank/DDBJ databases">
        <authorList>
            <person name="Lucas J.A."/>
        </authorList>
    </citation>
    <scope>NUCLEOTIDE SEQUENCE [LARGE SCALE GENOMIC DNA]</scope>
    <source>
        <strain evidence="2 3">Z 5.4</strain>
    </source>
</reference>
<protein>
    <recommendedName>
        <fullName evidence="1">CdaR GGDEF-like domain-containing protein</fullName>
    </recommendedName>
</protein>